<comment type="catalytic activity">
    <reaction evidence="4">
        <text>uridine + phosphate = alpha-D-ribose 1-phosphate + uracil</text>
        <dbReference type="Rhea" id="RHEA:24388"/>
        <dbReference type="ChEBI" id="CHEBI:16704"/>
        <dbReference type="ChEBI" id="CHEBI:17568"/>
        <dbReference type="ChEBI" id="CHEBI:43474"/>
        <dbReference type="ChEBI" id="CHEBI:57720"/>
        <dbReference type="EC" id="2.4.2.3"/>
    </reaction>
</comment>
<feature type="active site" description="Proton donor" evidence="5">
    <location>
        <position position="207"/>
    </location>
</feature>
<dbReference type="InterPro" id="IPR000845">
    <property type="entry name" value="Nucleoside_phosphorylase_d"/>
</dbReference>
<keyword evidence="3 5" id="KW-0808">Transferase</keyword>
<dbReference type="Proteomes" id="UP000243706">
    <property type="component" value="Chromosome 1"/>
</dbReference>
<dbReference type="Gene3D" id="3.40.50.1580">
    <property type="entry name" value="Nucleoside phosphorylase domain"/>
    <property type="match status" value="1"/>
</dbReference>
<dbReference type="InterPro" id="IPR035994">
    <property type="entry name" value="Nucleoside_phosphorylase_sf"/>
</dbReference>
<evidence type="ECO:0000256" key="3">
    <source>
        <dbReference type="ARBA" id="ARBA00022679"/>
    </source>
</evidence>
<feature type="binding site" description="in other chain" evidence="5">
    <location>
        <begin position="182"/>
        <end position="184"/>
    </location>
    <ligand>
        <name>a purine D-ribonucleoside</name>
        <dbReference type="ChEBI" id="CHEBI:142355"/>
        <note>ligand shared between dimeric partners</note>
    </ligand>
</feature>
<organism evidence="8 9">
    <name type="scientific">Staphylococcus muscae</name>
    <dbReference type="NCBI Taxonomy" id="1294"/>
    <lineage>
        <taxon>Bacteria</taxon>
        <taxon>Bacillati</taxon>
        <taxon>Bacillota</taxon>
        <taxon>Bacilli</taxon>
        <taxon>Bacillales</taxon>
        <taxon>Staphylococcaceae</taxon>
        <taxon>Staphylococcus</taxon>
    </lineage>
</organism>
<feature type="site" description="Important for catalytic activity" evidence="5">
    <location>
        <position position="220"/>
    </location>
</feature>
<dbReference type="OrthoDB" id="9782889at2"/>
<dbReference type="CDD" id="cd09006">
    <property type="entry name" value="PNP_EcPNPI-like"/>
    <property type="match status" value="1"/>
</dbReference>
<feature type="binding site" description="in other chain" evidence="5">
    <location>
        <begin position="206"/>
        <end position="207"/>
    </location>
    <ligand>
        <name>a purine D-ribonucleoside</name>
        <dbReference type="ChEBI" id="CHEBI:142355"/>
        <note>ligand shared between dimeric partners</note>
    </ligand>
</feature>
<dbReference type="Pfam" id="PF01048">
    <property type="entry name" value="PNP_UDP_1"/>
    <property type="match status" value="1"/>
</dbReference>
<evidence type="ECO:0000256" key="5">
    <source>
        <dbReference type="HAMAP-Rule" id="MF_01627"/>
    </source>
</evidence>
<feature type="binding site" evidence="5">
    <location>
        <position position="46"/>
    </location>
    <ligand>
        <name>phosphate</name>
        <dbReference type="ChEBI" id="CHEBI:43474"/>
        <note>ligand shared between dimeric partners</note>
    </ligand>
</feature>
<keyword evidence="2 5" id="KW-0328">Glycosyltransferase</keyword>
<dbReference type="GO" id="GO:0042278">
    <property type="term" value="P:purine nucleoside metabolic process"/>
    <property type="evidence" value="ECO:0007669"/>
    <property type="project" value="UniProtKB-UniRule"/>
</dbReference>
<reference evidence="7" key="1">
    <citation type="journal article" date="2014" name="Int. J. Syst. Evol. Microbiol.">
        <title>Complete genome of a new Firmicutes species belonging to the dominant human colonic microbiota ('Ruminococcus bicirculans') reveals two chromosomes and a selective capacity to utilize plant glucans.</title>
        <authorList>
            <consortium name="NISC Comparative Sequencing Program"/>
            <person name="Wegmann U."/>
            <person name="Louis P."/>
            <person name="Goesmann A."/>
            <person name="Henrissat B."/>
            <person name="Duncan S.H."/>
            <person name="Flint H.J."/>
        </authorList>
    </citation>
    <scope>NUCLEOTIDE SEQUENCE</scope>
    <source>
        <strain evidence="7">CCM 4175</strain>
    </source>
</reference>
<evidence type="ECO:0000256" key="2">
    <source>
        <dbReference type="ARBA" id="ARBA00022676"/>
    </source>
</evidence>
<feature type="binding site" evidence="5">
    <location>
        <position position="7"/>
    </location>
    <ligand>
        <name>a purine D-ribonucleoside</name>
        <dbReference type="ChEBI" id="CHEBI:142355"/>
        <note>ligand shared between dimeric partners</note>
    </ligand>
</feature>
<reference evidence="7" key="4">
    <citation type="submission" date="2024-05" db="EMBL/GenBank/DDBJ databases">
        <authorList>
            <person name="Sun Q."/>
            <person name="Sedlacek I."/>
        </authorList>
    </citation>
    <scope>NUCLEOTIDE SEQUENCE</scope>
    <source>
        <strain evidence="7">CCM 4175</strain>
    </source>
</reference>
<dbReference type="SUPFAM" id="SSF53167">
    <property type="entry name" value="Purine and uridine phosphorylases"/>
    <property type="match status" value="1"/>
</dbReference>
<reference evidence="8 9" key="2">
    <citation type="submission" date="2017-06" db="EMBL/GenBank/DDBJ databases">
        <authorList>
            <consortium name="Pathogen Informatics"/>
        </authorList>
    </citation>
    <scope>NUCLEOTIDE SEQUENCE [LARGE SCALE GENOMIC DNA]</scope>
    <source>
        <strain evidence="8 9">NCTC13833</strain>
    </source>
</reference>
<dbReference type="EMBL" id="LT906464">
    <property type="protein sequence ID" value="SNW03506.1"/>
    <property type="molecule type" value="Genomic_DNA"/>
</dbReference>
<dbReference type="KEGG" id="smus:C7J88_04960"/>
<feature type="domain" description="Nucleoside phosphorylase" evidence="6">
    <location>
        <begin position="18"/>
        <end position="234"/>
    </location>
</feature>
<evidence type="ECO:0000313" key="7">
    <source>
        <dbReference type="EMBL" id="GGA91521.1"/>
    </source>
</evidence>
<keyword evidence="10" id="KW-1185">Reference proteome</keyword>
<dbReference type="PROSITE" id="PS01232">
    <property type="entry name" value="PNP_UDP_1"/>
    <property type="match status" value="1"/>
</dbReference>
<dbReference type="NCBIfam" id="TIGR00107">
    <property type="entry name" value="deoD"/>
    <property type="match status" value="1"/>
</dbReference>
<feature type="binding site" description="in other chain" evidence="5">
    <location>
        <position position="23"/>
    </location>
    <ligand>
        <name>phosphate</name>
        <dbReference type="ChEBI" id="CHEBI:43474"/>
        <note>ligand shared between dimeric partners</note>
    </ligand>
</feature>
<dbReference type="RefSeq" id="WP_095117541.1">
    <property type="nucleotide sequence ID" value="NZ_BMCB01000008.1"/>
</dbReference>
<dbReference type="InterPro" id="IPR018016">
    <property type="entry name" value="Nucleoside_phosphorylase_CS"/>
</dbReference>
<name>A0A240C8I4_9STAP</name>
<evidence type="ECO:0000313" key="8">
    <source>
        <dbReference type="EMBL" id="SNW03506.1"/>
    </source>
</evidence>
<evidence type="ECO:0000256" key="1">
    <source>
        <dbReference type="ARBA" id="ARBA00010456"/>
    </source>
</evidence>
<feature type="binding site" description="in other chain" evidence="5">
    <location>
        <position position="27"/>
    </location>
    <ligand>
        <name>phosphate</name>
        <dbReference type="ChEBI" id="CHEBI:43474"/>
        <note>ligand shared between dimeric partners</note>
    </ligand>
</feature>
<protein>
    <recommendedName>
        <fullName evidence="5">Purine nucleoside phosphorylase DeoD-type</fullName>
        <shortName evidence="5">PNP</shortName>
        <ecNumber evidence="5">2.4.2.1</ecNumber>
    </recommendedName>
</protein>
<proteinExistence type="inferred from homology"/>
<dbReference type="PANTHER" id="PTHR43691">
    <property type="entry name" value="URIDINE PHOSPHORYLASE"/>
    <property type="match status" value="1"/>
</dbReference>
<comment type="subunit">
    <text evidence="5">Homohexamer; trimer of homodimers.</text>
</comment>
<dbReference type="GO" id="GO:0004731">
    <property type="term" value="F:purine-nucleoside phosphorylase activity"/>
    <property type="evidence" value="ECO:0007669"/>
    <property type="project" value="UniProtKB-UniRule"/>
</dbReference>
<evidence type="ECO:0000256" key="4">
    <source>
        <dbReference type="ARBA" id="ARBA00048447"/>
    </source>
</evidence>
<dbReference type="NCBIfam" id="NF004489">
    <property type="entry name" value="PRK05819.1"/>
    <property type="match status" value="1"/>
</dbReference>
<gene>
    <name evidence="8" type="primary">deoD_2</name>
    <name evidence="5 7" type="synonym">deoD</name>
    <name evidence="7" type="ORF">GCM10007183_14620</name>
    <name evidence="8" type="ORF">SAMEA4412661_01659</name>
</gene>
<dbReference type="Proteomes" id="UP000652995">
    <property type="component" value="Unassembled WGS sequence"/>
</dbReference>
<reference evidence="10" key="3">
    <citation type="journal article" date="2019" name="Int. J. Syst. Evol. Microbiol.">
        <title>The Global Catalogue of Microorganisms (GCM) 10K type strain sequencing project: providing services to taxonomists for standard genome sequencing and annotation.</title>
        <authorList>
            <consortium name="The Broad Institute Genomics Platform"/>
            <consortium name="The Broad Institute Genome Sequencing Center for Infectious Disease"/>
            <person name="Wu L."/>
            <person name="Ma J."/>
        </authorList>
    </citation>
    <scope>NUCLEOTIDE SEQUENCE [LARGE SCALE GENOMIC DNA]</scope>
    <source>
        <strain evidence="10">CCM 4175</strain>
    </source>
</reference>
<sequence length="236" mass="25964">MTQGTPHIQPNGTKIAKTVLMPGDPLRAKYIADNFLENVEQFNDVRNMFGYTGTYKGKEVSVMGSGMGIPSIGIYSYELYNFFDVDTIIRIGSCGAMQEDIQLYDIIIAQGASTNSNFVDQYQIPGNFAPLADFDLIVKAKEKADAIGARTHVGNVLSSDTFYNANADFNQKWIDMGILGVEMESAGLYLNAIKAGKKALGIFTVSDHLLRDEATTPEERQNSFTQMMEVALEIAE</sequence>
<dbReference type="GO" id="GO:0006218">
    <property type="term" value="P:uridine catabolic process"/>
    <property type="evidence" value="ECO:0007669"/>
    <property type="project" value="TreeGrafter"/>
</dbReference>
<accession>A0A240C8I4</accession>
<evidence type="ECO:0000313" key="9">
    <source>
        <dbReference type="Proteomes" id="UP000243706"/>
    </source>
</evidence>
<dbReference type="PANTHER" id="PTHR43691:SF11">
    <property type="entry name" value="FI09636P-RELATED"/>
    <property type="match status" value="1"/>
</dbReference>
<dbReference type="EMBL" id="BMCB01000008">
    <property type="protein sequence ID" value="GGA91521.1"/>
    <property type="molecule type" value="Genomic_DNA"/>
</dbReference>
<comment type="catalytic activity">
    <reaction evidence="5">
        <text>a purine 2'-deoxy-D-ribonucleoside + phosphate = a purine nucleobase + 2-deoxy-alpha-D-ribose 1-phosphate</text>
        <dbReference type="Rhea" id="RHEA:36431"/>
        <dbReference type="ChEBI" id="CHEBI:26386"/>
        <dbReference type="ChEBI" id="CHEBI:43474"/>
        <dbReference type="ChEBI" id="CHEBI:57259"/>
        <dbReference type="ChEBI" id="CHEBI:142361"/>
        <dbReference type="EC" id="2.4.2.1"/>
    </reaction>
</comment>
<dbReference type="EC" id="2.4.2.1" evidence="5"/>
<dbReference type="GO" id="GO:0005829">
    <property type="term" value="C:cytosol"/>
    <property type="evidence" value="ECO:0007669"/>
    <property type="project" value="TreeGrafter"/>
</dbReference>
<dbReference type="NCBIfam" id="NF009914">
    <property type="entry name" value="PRK13374.1"/>
    <property type="match status" value="1"/>
</dbReference>
<feature type="binding site" description="in other chain" evidence="5">
    <location>
        <begin position="90"/>
        <end position="93"/>
    </location>
    <ligand>
        <name>phosphate</name>
        <dbReference type="ChEBI" id="CHEBI:43474"/>
        <note>ligand shared between dimeric partners</note>
    </ligand>
</feature>
<dbReference type="HAMAP" id="MF_01627">
    <property type="entry name" value="Pur_nucleosid_phosp"/>
    <property type="match status" value="1"/>
</dbReference>
<dbReference type="GO" id="GO:0004850">
    <property type="term" value="F:uridine phosphorylase activity"/>
    <property type="evidence" value="ECO:0007669"/>
    <property type="project" value="UniProtKB-EC"/>
</dbReference>
<dbReference type="AlphaFoldDB" id="A0A240C8I4"/>
<evidence type="ECO:0000313" key="10">
    <source>
        <dbReference type="Proteomes" id="UP000652995"/>
    </source>
</evidence>
<comment type="similarity">
    <text evidence="1 5">Belongs to the PNP/UDP phosphorylase family.</text>
</comment>
<comment type="function">
    <text evidence="5">Catalyzes the reversible phosphorolytic breakdown of the N-glycosidic bond in the beta-(deoxy)ribonucleoside molecules, with the formation of the corresponding free purine bases and pentose-1-phosphate.</text>
</comment>
<dbReference type="InterPro" id="IPR004402">
    <property type="entry name" value="DeoD-type"/>
</dbReference>
<evidence type="ECO:0000259" key="6">
    <source>
        <dbReference type="Pfam" id="PF01048"/>
    </source>
</evidence>
<comment type="catalytic activity">
    <reaction evidence="5">
        <text>a purine D-ribonucleoside + phosphate = a purine nucleobase + alpha-D-ribose 1-phosphate</text>
        <dbReference type="Rhea" id="RHEA:19805"/>
        <dbReference type="ChEBI" id="CHEBI:26386"/>
        <dbReference type="ChEBI" id="CHEBI:43474"/>
        <dbReference type="ChEBI" id="CHEBI:57720"/>
        <dbReference type="ChEBI" id="CHEBI:142355"/>
        <dbReference type="EC" id="2.4.2.1"/>
    </reaction>
</comment>